<reference evidence="2" key="1">
    <citation type="submission" date="2020-02" db="EMBL/GenBank/DDBJ databases">
        <authorList>
            <person name="Meier V. D."/>
        </authorList>
    </citation>
    <scope>NUCLEOTIDE SEQUENCE</scope>
    <source>
        <strain evidence="2">AVDCRST_MAG39</strain>
    </source>
</reference>
<name>A0A6J4SSF2_9SPHN</name>
<feature type="transmembrane region" description="Helical" evidence="1">
    <location>
        <begin position="12"/>
        <end position="35"/>
    </location>
</feature>
<gene>
    <name evidence="2" type="ORF">AVDCRST_MAG39-1550</name>
</gene>
<protein>
    <submittedName>
        <fullName evidence="2">Uncharacterized protein</fullName>
    </submittedName>
</protein>
<proteinExistence type="predicted"/>
<dbReference type="EMBL" id="CADCVW010000065">
    <property type="protein sequence ID" value="CAA9504023.1"/>
    <property type="molecule type" value="Genomic_DNA"/>
</dbReference>
<organism evidence="2">
    <name type="scientific">uncultured Sphingomonadaceae bacterium</name>
    <dbReference type="NCBI Taxonomy" id="169976"/>
    <lineage>
        <taxon>Bacteria</taxon>
        <taxon>Pseudomonadati</taxon>
        <taxon>Pseudomonadota</taxon>
        <taxon>Alphaproteobacteria</taxon>
        <taxon>Sphingomonadales</taxon>
        <taxon>Sphingomonadaceae</taxon>
        <taxon>environmental samples</taxon>
    </lineage>
</organism>
<dbReference type="AlphaFoldDB" id="A0A6J4SSF2"/>
<sequence>MLLLADLLSGYWLFVLANAAVSLGLSRLFLCAFALDRDRSPLVTTALLSLGSTLAFYGSYLLADLYTGQGVLALLLIAIDRRARGGWEWAFPSG</sequence>
<evidence type="ECO:0000313" key="2">
    <source>
        <dbReference type="EMBL" id="CAA9504023.1"/>
    </source>
</evidence>
<feature type="transmembrane region" description="Helical" evidence="1">
    <location>
        <begin position="55"/>
        <end position="79"/>
    </location>
</feature>
<accession>A0A6J4SSF2</accession>
<keyword evidence="1" id="KW-0472">Membrane</keyword>
<keyword evidence="1" id="KW-0812">Transmembrane</keyword>
<keyword evidence="1" id="KW-1133">Transmembrane helix</keyword>
<evidence type="ECO:0000256" key="1">
    <source>
        <dbReference type="SAM" id="Phobius"/>
    </source>
</evidence>